<dbReference type="PROSITE" id="PS50089">
    <property type="entry name" value="ZF_RING_2"/>
    <property type="match status" value="1"/>
</dbReference>
<keyword evidence="2" id="KW-0472">Membrane</keyword>
<evidence type="ECO:0000256" key="1">
    <source>
        <dbReference type="PROSITE-ProRule" id="PRU00175"/>
    </source>
</evidence>
<organism evidence="4 5">
    <name type="scientific">Populus tomentosa</name>
    <name type="common">Chinese white poplar</name>
    <dbReference type="NCBI Taxonomy" id="118781"/>
    <lineage>
        <taxon>Eukaryota</taxon>
        <taxon>Viridiplantae</taxon>
        <taxon>Streptophyta</taxon>
        <taxon>Embryophyta</taxon>
        <taxon>Tracheophyta</taxon>
        <taxon>Spermatophyta</taxon>
        <taxon>Magnoliopsida</taxon>
        <taxon>eudicotyledons</taxon>
        <taxon>Gunneridae</taxon>
        <taxon>Pentapetalae</taxon>
        <taxon>rosids</taxon>
        <taxon>fabids</taxon>
        <taxon>Malpighiales</taxon>
        <taxon>Salicaceae</taxon>
        <taxon>Saliceae</taxon>
        <taxon>Populus</taxon>
    </lineage>
</organism>
<dbReference type="EMBL" id="JAAWWB010000015">
    <property type="protein sequence ID" value="KAG6766374.1"/>
    <property type="molecule type" value="Genomic_DNA"/>
</dbReference>
<evidence type="ECO:0000313" key="5">
    <source>
        <dbReference type="Proteomes" id="UP000886885"/>
    </source>
</evidence>
<evidence type="ECO:0000259" key="3">
    <source>
        <dbReference type="PROSITE" id="PS50089"/>
    </source>
</evidence>
<feature type="transmembrane region" description="Helical" evidence="2">
    <location>
        <begin position="47"/>
        <end position="67"/>
    </location>
</feature>
<dbReference type="SMART" id="SM00184">
    <property type="entry name" value="RING"/>
    <property type="match status" value="1"/>
</dbReference>
<gene>
    <name evidence="4" type="ORF">POTOM_030453</name>
</gene>
<keyword evidence="2" id="KW-0812">Transmembrane</keyword>
<dbReference type="PANTHER" id="PTHR47258:SF3">
    <property type="entry name" value="F21J9.24-RELATED"/>
    <property type="match status" value="1"/>
</dbReference>
<keyword evidence="2" id="KW-1133">Transmembrane helix</keyword>
<dbReference type="InterPro" id="IPR044249">
    <property type="entry name" value="XERICO-like"/>
</dbReference>
<dbReference type="Pfam" id="PF13639">
    <property type="entry name" value="zf-RING_2"/>
    <property type="match status" value="1"/>
</dbReference>
<keyword evidence="1" id="KW-0479">Metal-binding</keyword>
<dbReference type="GO" id="GO:0008270">
    <property type="term" value="F:zinc ion binding"/>
    <property type="evidence" value="ECO:0007669"/>
    <property type="project" value="UniProtKB-KW"/>
</dbReference>
<keyword evidence="1" id="KW-0862">Zinc</keyword>
<keyword evidence="1" id="KW-0863">Zinc-finger</keyword>
<feature type="transmembrane region" description="Helical" evidence="2">
    <location>
        <begin position="20"/>
        <end position="41"/>
    </location>
</feature>
<dbReference type="AlphaFoldDB" id="A0A8X8CTU3"/>
<dbReference type="OrthoDB" id="8062037at2759"/>
<accession>A0A8X8CTU3</accession>
<protein>
    <recommendedName>
        <fullName evidence="3">RING-type domain-containing protein</fullName>
    </recommendedName>
</protein>
<comment type="caution">
    <text evidence="4">The sequence shown here is derived from an EMBL/GenBank/DDBJ whole genome shotgun (WGS) entry which is preliminary data.</text>
</comment>
<name>A0A8X8CTU3_POPTO</name>
<dbReference type="InterPro" id="IPR001841">
    <property type="entry name" value="Znf_RING"/>
</dbReference>
<dbReference type="CDD" id="cd16448">
    <property type="entry name" value="RING-H2"/>
    <property type="match status" value="1"/>
</dbReference>
<sequence>MDGRFPKRSNIGELLGLNILLLHLSAIIYRSASVLLLWAMGLSSFPAGAAGVLPELLMNTILLVALLKNTARSVLQVMAGANWTPPDYEEESDGHPQENARERRMSITQFKSLQQNHDGTSSRVSTAMECCVCLCGFQPEEEVSELHCKHFFHRGCLDKWFDNKQATCPLCRSLILLDS</sequence>
<reference evidence="4" key="1">
    <citation type="journal article" date="2020" name="bioRxiv">
        <title>Hybrid origin of Populus tomentosa Carr. identified through genome sequencing and phylogenomic analysis.</title>
        <authorList>
            <person name="An X."/>
            <person name="Gao K."/>
            <person name="Chen Z."/>
            <person name="Li J."/>
            <person name="Yang X."/>
            <person name="Yang X."/>
            <person name="Zhou J."/>
            <person name="Guo T."/>
            <person name="Zhao T."/>
            <person name="Huang S."/>
            <person name="Miao D."/>
            <person name="Khan W.U."/>
            <person name="Rao P."/>
            <person name="Ye M."/>
            <person name="Lei B."/>
            <person name="Liao W."/>
            <person name="Wang J."/>
            <person name="Ji L."/>
            <person name="Li Y."/>
            <person name="Guo B."/>
            <person name="Mustafa N.S."/>
            <person name="Li S."/>
            <person name="Yun Q."/>
            <person name="Keller S.R."/>
            <person name="Mao J."/>
            <person name="Zhang R."/>
            <person name="Strauss S.H."/>
        </authorList>
    </citation>
    <scope>NUCLEOTIDE SEQUENCE</scope>
    <source>
        <strain evidence="4">GM15</strain>
        <tissue evidence="4">Leaf</tissue>
    </source>
</reference>
<dbReference type="PANTHER" id="PTHR47258">
    <property type="match status" value="1"/>
</dbReference>
<dbReference type="Proteomes" id="UP000886885">
    <property type="component" value="Chromosome 8A"/>
</dbReference>
<proteinExistence type="predicted"/>
<evidence type="ECO:0000256" key="2">
    <source>
        <dbReference type="SAM" id="Phobius"/>
    </source>
</evidence>
<keyword evidence="5" id="KW-1185">Reference proteome</keyword>
<evidence type="ECO:0000313" key="4">
    <source>
        <dbReference type="EMBL" id="KAG6766374.1"/>
    </source>
</evidence>
<feature type="domain" description="RING-type" evidence="3">
    <location>
        <begin position="130"/>
        <end position="172"/>
    </location>
</feature>